<evidence type="ECO:0000256" key="1">
    <source>
        <dbReference type="SAM" id="MobiDB-lite"/>
    </source>
</evidence>
<evidence type="ECO:0000313" key="3">
    <source>
        <dbReference type="Proteomes" id="UP000003781"/>
    </source>
</evidence>
<protein>
    <recommendedName>
        <fullName evidence="4">DUF928 domain-containing protein</fullName>
    </recommendedName>
</protein>
<dbReference type="eggNOG" id="COG3087">
    <property type="taxonomic scope" value="Bacteria"/>
</dbReference>
<dbReference type="InterPro" id="IPR010328">
    <property type="entry name" value="DUF928"/>
</dbReference>
<name>A3IXS2_9CHRO</name>
<dbReference type="EMBL" id="AAXW01000069">
    <property type="protein sequence ID" value="EAZ88725.1"/>
    <property type="molecule type" value="Genomic_DNA"/>
</dbReference>
<dbReference type="Pfam" id="PF06051">
    <property type="entry name" value="DUF928"/>
    <property type="match status" value="1"/>
</dbReference>
<evidence type="ECO:0000313" key="2">
    <source>
        <dbReference type="EMBL" id="EAZ88725.1"/>
    </source>
</evidence>
<comment type="caution">
    <text evidence="2">The sequence shown here is derived from an EMBL/GenBank/DDBJ whole genome shotgun (WGS) entry which is preliminary data.</text>
</comment>
<dbReference type="AlphaFoldDB" id="A3IXS2"/>
<organism evidence="2 3">
    <name type="scientific">Crocosphaera chwakensis CCY0110</name>
    <dbReference type="NCBI Taxonomy" id="391612"/>
    <lineage>
        <taxon>Bacteria</taxon>
        <taxon>Bacillati</taxon>
        <taxon>Cyanobacteriota</taxon>
        <taxon>Cyanophyceae</taxon>
        <taxon>Oscillatoriophycideae</taxon>
        <taxon>Chroococcales</taxon>
        <taxon>Aphanothecaceae</taxon>
        <taxon>Crocosphaera</taxon>
        <taxon>Crocosphaera chwakensis</taxon>
    </lineage>
</organism>
<evidence type="ECO:0008006" key="4">
    <source>
        <dbReference type="Google" id="ProtNLM"/>
    </source>
</evidence>
<dbReference type="RefSeq" id="WP_008278182.1">
    <property type="nucleotide sequence ID" value="NZ_AAXW01000069.1"/>
</dbReference>
<accession>A3IXS2</accession>
<dbReference type="OrthoDB" id="536034at2"/>
<gene>
    <name evidence="2" type="ORF">CY0110_01160</name>
</gene>
<proteinExistence type="predicted"/>
<keyword evidence="3" id="KW-1185">Reference proteome</keyword>
<reference evidence="2 3" key="1">
    <citation type="submission" date="2007-03" db="EMBL/GenBank/DDBJ databases">
        <authorList>
            <person name="Stal L."/>
            <person name="Ferriera S."/>
            <person name="Johnson J."/>
            <person name="Kravitz S."/>
            <person name="Beeson K."/>
            <person name="Sutton G."/>
            <person name="Rogers Y.-H."/>
            <person name="Friedman R."/>
            <person name="Frazier M."/>
            <person name="Venter J.C."/>
        </authorList>
    </citation>
    <scope>NUCLEOTIDE SEQUENCE [LARGE SCALE GENOMIC DNA]</scope>
    <source>
        <strain evidence="2 3">CCY0110</strain>
    </source>
</reference>
<feature type="compositionally biased region" description="Low complexity" evidence="1">
    <location>
        <begin position="38"/>
        <end position="53"/>
    </location>
</feature>
<feature type="region of interest" description="Disordered" evidence="1">
    <location>
        <begin position="34"/>
        <end position="54"/>
    </location>
</feature>
<dbReference type="Proteomes" id="UP000003781">
    <property type="component" value="Unassembled WGS sequence"/>
</dbReference>
<sequence length="243" mass="27512">MKKISYFTKVIFCIAFLTLINSNQLPVLLRAELPPAPETGTPPGKPTPGGTRPDAICQNTSLPLTALAAYNGKDFTVSSHPTFWFYIPYQPQDIKEIQFIIEDPQQNSLKNIYQTSLQLSQGSGLMKIPVLKQPQYALEVDKLYRWKLIAYCTGNTTDDPDLVLEGWVKRVPISAELNNQLNSAEKEDYLIYQDNEIWYDAINTLAEQYFTNPEDSDLNKAWLNLLEAINQEKLSQESFGNGV</sequence>